<evidence type="ECO:0000256" key="6">
    <source>
        <dbReference type="ARBA" id="ARBA00022679"/>
    </source>
</evidence>
<dbReference type="CDD" id="cd04485">
    <property type="entry name" value="DnaE_OBF"/>
    <property type="match status" value="1"/>
</dbReference>
<dbReference type="EC" id="2.7.7.7" evidence="3"/>
<dbReference type="Gene3D" id="1.10.150.870">
    <property type="match status" value="1"/>
</dbReference>
<dbReference type="NCBIfam" id="NF004226">
    <property type="entry name" value="PRK05673.1"/>
    <property type="match status" value="1"/>
</dbReference>
<comment type="subunit">
    <text evidence="11">DNA polymerase III contains a core (composed of alpha, epsilon and theta chains) that associates with a tau subunit. This core dimerizes to form the POLIII' complex. PolIII' associates with the gamma complex (composed of gamma, delta, delta', psi and chi chains) and with the beta chain to form the complete DNA polymerase III complex.</text>
</comment>
<evidence type="ECO:0000313" key="15">
    <source>
        <dbReference type="Proteomes" id="UP000190092"/>
    </source>
</evidence>
<evidence type="ECO:0000256" key="8">
    <source>
        <dbReference type="ARBA" id="ARBA00022705"/>
    </source>
</evidence>
<dbReference type="Pfam" id="PF02811">
    <property type="entry name" value="PHP"/>
    <property type="match status" value="1"/>
</dbReference>
<organism evidence="14 15">
    <name type="scientific">Enhydrobacter aerosaccus</name>
    <dbReference type="NCBI Taxonomy" id="225324"/>
    <lineage>
        <taxon>Bacteria</taxon>
        <taxon>Pseudomonadati</taxon>
        <taxon>Pseudomonadota</taxon>
        <taxon>Alphaproteobacteria</taxon>
        <taxon>Hyphomicrobiales</taxon>
        <taxon>Enhydrobacter</taxon>
    </lineage>
</organism>
<dbReference type="Pfam" id="PF14579">
    <property type="entry name" value="HHH_6"/>
    <property type="match status" value="1"/>
</dbReference>
<evidence type="ECO:0000256" key="7">
    <source>
        <dbReference type="ARBA" id="ARBA00022695"/>
    </source>
</evidence>
<dbReference type="InterPro" id="IPR016195">
    <property type="entry name" value="Pol/histidinol_Pase-like"/>
</dbReference>
<gene>
    <name evidence="14" type="ORF">SAMN02745126_01223</name>
</gene>
<dbReference type="SUPFAM" id="SSF89550">
    <property type="entry name" value="PHP domain-like"/>
    <property type="match status" value="1"/>
</dbReference>
<dbReference type="PANTHER" id="PTHR32294">
    <property type="entry name" value="DNA POLYMERASE III SUBUNIT ALPHA"/>
    <property type="match status" value="1"/>
</dbReference>
<comment type="subcellular location">
    <subcellularLocation>
        <location evidence="1">Cytoplasm</location>
    </subcellularLocation>
</comment>
<name>A0A1T4KY26_9HYPH</name>
<dbReference type="OrthoDB" id="9803237at2"/>
<evidence type="ECO:0000256" key="10">
    <source>
        <dbReference type="ARBA" id="ARBA00025611"/>
    </source>
</evidence>
<evidence type="ECO:0000256" key="3">
    <source>
        <dbReference type="ARBA" id="ARBA00012417"/>
    </source>
</evidence>
<dbReference type="Proteomes" id="UP000190092">
    <property type="component" value="Unassembled WGS sequence"/>
</dbReference>
<dbReference type="PANTHER" id="PTHR32294:SF0">
    <property type="entry name" value="DNA POLYMERASE III SUBUNIT ALPHA"/>
    <property type="match status" value="1"/>
</dbReference>
<evidence type="ECO:0000259" key="13">
    <source>
        <dbReference type="SMART" id="SM00481"/>
    </source>
</evidence>
<evidence type="ECO:0000256" key="12">
    <source>
        <dbReference type="ARBA" id="ARBA00049244"/>
    </source>
</evidence>
<dbReference type="Pfam" id="PF17657">
    <property type="entry name" value="DNA_pol3_finger"/>
    <property type="match status" value="1"/>
</dbReference>
<dbReference type="InterPro" id="IPR011708">
    <property type="entry name" value="DNA_pol3_alpha_NTPase_dom"/>
</dbReference>
<dbReference type="NCBIfam" id="TIGR00594">
    <property type="entry name" value="polc"/>
    <property type="match status" value="1"/>
</dbReference>
<sequence length="1148" mass="126967">MPIADFVHLKVRSAYSLTEGANKVDKVVGLAKENGMPAVAVTDRNNLFGALEFSQYATNNGVQPIIGCDLAIRREEEGNIAVAAKLPSVDWLTLLVQSEAGYINLMRLVSRAHLDFKTGSLSALPLEELEGHAEGLLALTGSSGSAVGRLLAAGQVPAAAHQLERLEKLFPGRLYIELQRHGEETERRIEGPLLELAYEKGVPIVATNDVHFPKAAMYEAHDVLLCIEQGAHIDDPNRRRLTPEHYFKSAEEMRKLFADIPEACDNTLVVARRCAYMPTPRKPILPSYTKLKGRSEGEALRALAQSGLEELHQLGRLAEHIEFKRYEERLVYELDMIERMGFAGYFLIVADFIQWAKDNGVPVGPGRGSGAGSLVAWSLKITDLDPLRWGLLFERFLNPERVSMPDFDIDFCQDKRDRVIRYVRGEYGHDRVAAIITFGKLQARAVLRDVGRVLGMPYGQVDRICKLVPNNPANPVTLAKALETEQLLKDQYEADEEIKRLIDLALQLEGLFRNASTHAAGVVIGDRPLDTLVPLFRDTDDKESLPATQFNMKWVETAGLVKFDFLGLKTLTVIEKACDLIGRDKINIAKLPLDDRKTFELLARGDGSGVFQLEGNGMRDVLRKMKPDRFEDIIAVVALYRPGPMENIPSYIKRKHGEEAPDYLHPLLEGILKETYGIMIYQEQVMQIAQVLSGYTLGGADLLRRAMGKKIKAEMDAQRATFIEGAEGKGVNRDKASSIFDQVDKFAGYGFNKSHAAAYALVCYQTAYLKANHPVEFFAATMTLDMGNVEKLNGYRRDLDKLGVQLLPPDVTRSSAEFTVELTPEGKKAIRYALAAIKGVGREAMTRLAAERETNGPFKDLFDFAERLDQRVLNKRLVESLVKAGAFDTLNKNRAQTFGAIEALLRHSQATHEARGSNQNSLFGDDTAQRRPQLPKVPDWAPMERLQQEFSAIGFYLSSHPLAAYERSLQRLGVVRAADLPALLARGTPGRIKLAGTVIDRMERVSAKGNRFAFVQCSDQSGAFELTCFSEVLSTKRQLLEAGQAILVSADGRLDGEQVKLMAQSVEKLEDAVANSAAGLRIVISDPTALDALRKHLEGKRGRGRVTLVVPIAEESEAEVTLPGTYSIAGGLRDIIGMLPGVAQVEEI</sequence>
<comment type="function">
    <text evidence="10">DNA polymerase III is a complex, multichain enzyme responsible for most of the replicative synthesis in bacteria. This DNA polymerase also exhibits 3' to 5' exonuclease activity. The alpha chain is the DNA polymerase.</text>
</comment>
<dbReference type="GO" id="GO:0006260">
    <property type="term" value="P:DNA replication"/>
    <property type="evidence" value="ECO:0007669"/>
    <property type="project" value="UniProtKB-KW"/>
</dbReference>
<evidence type="ECO:0000256" key="9">
    <source>
        <dbReference type="ARBA" id="ARBA00022932"/>
    </source>
</evidence>
<dbReference type="GO" id="GO:0003887">
    <property type="term" value="F:DNA-directed DNA polymerase activity"/>
    <property type="evidence" value="ECO:0007669"/>
    <property type="project" value="UniProtKB-KW"/>
</dbReference>
<evidence type="ECO:0000256" key="5">
    <source>
        <dbReference type="ARBA" id="ARBA00022490"/>
    </source>
</evidence>
<keyword evidence="15" id="KW-1185">Reference proteome</keyword>
<dbReference type="InterPro" id="IPR004805">
    <property type="entry name" value="DnaE2/DnaE/PolC"/>
</dbReference>
<accession>A0A1T4KY26</accession>
<dbReference type="SMART" id="SM00481">
    <property type="entry name" value="POLIIIAc"/>
    <property type="match status" value="1"/>
</dbReference>
<dbReference type="FunFam" id="1.10.10.1600:FF:000001">
    <property type="entry name" value="DNA polymerase III subunit alpha"/>
    <property type="match status" value="1"/>
</dbReference>
<dbReference type="InterPro" id="IPR004013">
    <property type="entry name" value="PHP_dom"/>
</dbReference>
<evidence type="ECO:0000256" key="4">
    <source>
        <dbReference type="ARBA" id="ARBA00019114"/>
    </source>
</evidence>
<dbReference type="GO" id="GO:0008408">
    <property type="term" value="F:3'-5' exonuclease activity"/>
    <property type="evidence" value="ECO:0007669"/>
    <property type="project" value="InterPro"/>
</dbReference>
<dbReference type="AlphaFoldDB" id="A0A1T4KY26"/>
<dbReference type="CDD" id="cd07433">
    <property type="entry name" value="PHP_PolIIIA_DnaE1"/>
    <property type="match status" value="1"/>
</dbReference>
<feature type="domain" description="Polymerase/histidinol phosphatase N-terminal" evidence="13">
    <location>
        <begin position="7"/>
        <end position="74"/>
    </location>
</feature>
<dbReference type="InterPro" id="IPR049821">
    <property type="entry name" value="PolIIIA_DnaE1_PHP"/>
</dbReference>
<dbReference type="Pfam" id="PF07733">
    <property type="entry name" value="DNA_pol3_alpha"/>
    <property type="match status" value="1"/>
</dbReference>
<comment type="similarity">
    <text evidence="2">Belongs to the DNA polymerase type-C family. DnaE subfamily.</text>
</comment>
<dbReference type="Gene3D" id="1.10.10.1600">
    <property type="entry name" value="Bacterial DNA polymerase III alpha subunit, thumb domain"/>
    <property type="match status" value="1"/>
</dbReference>
<dbReference type="STRING" id="225324.SAMN02745126_01223"/>
<dbReference type="GO" id="GO:0005737">
    <property type="term" value="C:cytoplasm"/>
    <property type="evidence" value="ECO:0007669"/>
    <property type="project" value="UniProtKB-SubCell"/>
</dbReference>
<keyword evidence="9" id="KW-0239">DNA-directed DNA polymerase</keyword>
<evidence type="ECO:0000256" key="1">
    <source>
        <dbReference type="ARBA" id="ARBA00004496"/>
    </source>
</evidence>
<evidence type="ECO:0000313" key="14">
    <source>
        <dbReference type="EMBL" id="SJZ47281.1"/>
    </source>
</evidence>
<dbReference type="RefSeq" id="WP_085932879.1">
    <property type="nucleotide sequence ID" value="NZ_FUWJ01000001.1"/>
</dbReference>
<dbReference type="InterPro" id="IPR041931">
    <property type="entry name" value="DNA_pol3_alpha_thumb_dom"/>
</dbReference>
<keyword evidence="7" id="KW-0548">Nucleotidyltransferase</keyword>
<keyword evidence="5" id="KW-0963">Cytoplasm</keyword>
<reference evidence="15" key="1">
    <citation type="submission" date="2017-02" db="EMBL/GenBank/DDBJ databases">
        <authorList>
            <person name="Varghese N."/>
            <person name="Submissions S."/>
        </authorList>
    </citation>
    <scope>NUCLEOTIDE SEQUENCE [LARGE SCALE GENOMIC DNA]</scope>
    <source>
        <strain evidence="15">ATCC 27094</strain>
    </source>
</reference>
<evidence type="ECO:0000256" key="11">
    <source>
        <dbReference type="ARBA" id="ARBA00026073"/>
    </source>
</evidence>
<dbReference type="Gene3D" id="3.20.20.140">
    <property type="entry name" value="Metal-dependent hydrolases"/>
    <property type="match status" value="1"/>
</dbReference>
<dbReference type="EMBL" id="FUWJ01000001">
    <property type="protein sequence ID" value="SJZ47281.1"/>
    <property type="molecule type" value="Genomic_DNA"/>
</dbReference>
<keyword evidence="8" id="KW-0235">DNA replication</keyword>
<dbReference type="InterPro" id="IPR029460">
    <property type="entry name" value="DNAPol_HHH"/>
</dbReference>
<comment type="catalytic activity">
    <reaction evidence="12">
        <text>DNA(n) + a 2'-deoxyribonucleoside 5'-triphosphate = DNA(n+1) + diphosphate</text>
        <dbReference type="Rhea" id="RHEA:22508"/>
        <dbReference type="Rhea" id="RHEA-COMP:17339"/>
        <dbReference type="Rhea" id="RHEA-COMP:17340"/>
        <dbReference type="ChEBI" id="CHEBI:33019"/>
        <dbReference type="ChEBI" id="CHEBI:61560"/>
        <dbReference type="ChEBI" id="CHEBI:173112"/>
        <dbReference type="EC" id="2.7.7.7"/>
    </reaction>
</comment>
<dbReference type="InterPro" id="IPR040982">
    <property type="entry name" value="DNA_pol3_finger"/>
</dbReference>
<protein>
    <recommendedName>
        <fullName evidence="4">DNA polymerase III subunit alpha</fullName>
        <ecNumber evidence="3">2.7.7.7</ecNumber>
    </recommendedName>
</protein>
<evidence type="ECO:0000256" key="2">
    <source>
        <dbReference type="ARBA" id="ARBA00009496"/>
    </source>
</evidence>
<dbReference type="InterPro" id="IPR003141">
    <property type="entry name" value="Pol/His_phosphatase_N"/>
</dbReference>
<proteinExistence type="inferred from homology"/>
<keyword evidence="6" id="KW-0808">Transferase</keyword>